<reference evidence="4" key="5">
    <citation type="journal article" date="2021" name="G3 (Bethesda)">
        <title>Aegilops tauschii genome assembly Aet v5.0 features greater sequence contiguity and improved annotation.</title>
        <authorList>
            <person name="Wang L."/>
            <person name="Zhu T."/>
            <person name="Rodriguez J.C."/>
            <person name="Deal K.R."/>
            <person name="Dubcovsky J."/>
            <person name="McGuire P.E."/>
            <person name="Lux T."/>
            <person name="Spannagl M."/>
            <person name="Mayer K.F.X."/>
            <person name="Baldrich P."/>
            <person name="Meyers B.C."/>
            <person name="Huo N."/>
            <person name="Gu Y.Q."/>
            <person name="Zhou H."/>
            <person name="Devos K.M."/>
            <person name="Bennetzen J.L."/>
            <person name="Unver T."/>
            <person name="Budak H."/>
            <person name="Gulick P.J."/>
            <person name="Galiba G."/>
            <person name="Kalapos B."/>
            <person name="Nelson D.R."/>
            <person name="Li P."/>
            <person name="You F.M."/>
            <person name="Luo M.C."/>
            <person name="Dvorak J."/>
        </authorList>
    </citation>
    <scope>NUCLEOTIDE SEQUENCE [LARGE SCALE GENOMIC DNA]</scope>
    <source>
        <strain evidence="4">cv. AL8/78</strain>
    </source>
</reference>
<sequence length="93" mass="10510">MYERLLAVADRYAMDRLKLICAKKLWDGVTADNVAATLSCAETFICSELKNKCIAFFAEEKNFREAVLTDGFVGLVQKFPSIISEPREKQSKN</sequence>
<dbReference type="GO" id="GO:0016567">
    <property type="term" value="P:protein ubiquitination"/>
    <property type="evidence" value="ECO:0007669"/>
    <property type="project" value="InterPro"/>
</dbReference>
<proteinExistence type="inferred from homology"/>
<dbReference type="InterPro" id="IPR045005">
    <property type="entry name" value="BPM1-6"/>
</dbReference>
<organism evidence="4 5">
    <name type="scientific">Aegilops tauschii subsp. strangulata</name>
    <name type="common">Goatgrass</name>
    <dbReference type="NCBI Taxonomy" id="200361"/>
    <lineage>
        <taxon>Eukaryota</taxon>
        <taxon>Viridiplantae</taxon>
        <taxon>Streptophyta</taxon>
        <taxon>Embryophyta</taxon>
        <taxon>Tracheophyta</taxon>
        <taxon>Spermatophyta</taxon>
        <taxon>Magnoliopsida</taxon>
        <taxon>Liliopsida</taxon>
        <taxon>Poales</taxon>
        <taxon>Poaceae</taxon>
        <taxon>BOP clade</taxon>
        <taxon>Pooideae</taxon>
        <taxon>Triticodae</taxon>
        <taxon>Triticeae</taxon>
        <taxon>Triticinae</taxon>
        <taxon>Aegilops</taxon>
    </lineage>
</organism>
<keyword evidence="5" id="KW-1185">Reference proteome</keyword>
<dbReference type="Gramene" id="AET7Gv20627000.2">
    <property type="protein sequence ID" value="AET7Gv20627000.2"/>
    <property type="gene ID" value="AET7Gv20627000"/>
</dbReference>
<comment type="similarity">
    <text evidence="2">Belongs to the Tdpoz family.</text>
</comment>
<dbReference type="PANTHER" id="PTHR26379:SF504">
    <property type="entry name" value="OS08G0523800 PROTEIN"/>
    <property type="match status" value="1"/>
</dbReference>
<evidence type="ECO:0000259" key="3">
    <source>
        <dbReference type="Pfam" id="PF24570"/>
    </source>
</evidence>
<dbReference type="AlphaFoldDB" id="A0A453RLG9"/>
<dbReference type="EnsemblPlants" id="AET7Gv20627000.2">
    <property type="protein sequence ID" value="AET7Gv20627000.2"/>
    <property type="gene ID" value="AET7Gv20627000"/>
</dbReference>
<evidence type="ECO:0000256" key="2">
    <source>
        <dbReference type="ARBA" id="ARBA00010846"/>
    </source>
</evidence>
<evidence type="ECO:0000256" key="1">
    <source>
        <dbReference type="ARBA" id="ARBA00004906"/>
    </source>
</evidence>
<evidence type="ECO:0000313" key="5">
    <source>
        <dbReference type="Proteomes" id="UP000015105"/>
    </source>
</evidence>
<dbReference type="Gramene" id="AET7Gv20627000.1">
    <property type="protein sequence ID" value="AET7Gv20627000.1"/>
    <property type="gene ID" value="AET7Gv20627000"/>
</dbReference>
<comment type="pathway">
    <text evidence="1">Protein modification; protein ubiquitination.</text>
</comment>
<reference evidence="4" key="3">
    <citation type="journal article" date="2017" name="Nature">
        <title>Genome sequence of the progenitor of the wheat D genome Aegilops tauschii.</title>
        <authorList>
            <person name="Luo M.C."/>
            <person name="Gu Y.Q."/>
            <person name="Puiu D."/>
            <person name="Wang H."/>
            <person name="Twardziok S.O."/>
            <person name="Deal K.R."/>
            <person name="Huo N."/>
            <person name="Zhu T."/>
            <person name="Wang L."/>
            <person name="Wang Y."/>
            <person name="McGuire P.E."/>
            <person name="Liu S."/>
            <person name="Long H."/>
            <person name="Ramasamy R.K."/>
            <person name="Rodriguez J.C."/>
            <person name="Van S.L."/>
            <person name="Yuan L."/>
            <person name="Wang Z."/>
            <person name="Xia Z."/>
            <person name="Xiao L."/>
            <person name="Anderson O.D."/>
            <person name="Ouyang S."/>
            <person name="Liang Y."/>
            <person name="Zimin A.V."/>
            <person name="Pertea G."/>
            <person name="Qi P."/>
            <person name="Bennetzen J.L."/>
            <person name="Dai X."/>
            <person name="Dawson M.W."/>
            <person name="Muller H.G."/>
            <person name="Kugler K."/>
            <person name="Rivarola-Duarte L."/>
            <person name="Spannagl M."/>
            <person name="Mayer K.F.X."/>
            <person name="Lu F.H."/>
            <person name="Bevan M.W."/>
            <person name="Leroy P."/>
            <person name="Li P."/>
            <person name="You F.M."/>
            <person name="Sun Q."/>
            <person name="Liu Z."/>
            <person name="Lyons E."/>
            <person name="Wicker T."/>
            <person name="Salzberg S.L."/>
            <person name="Devos K.M."/>
            <person name="Dvorak J."/>
        </authorList>
    </citation>
    <scope>NUCLEOTIDE SEQUENCE [LARGE SCALE GENOMIC DNA]</scope>
    <source>
        <strain evidence="4">cv. AL8/78</strain>
    </source>
</reference>
<protein>
    <recommendedName>
        <fullName evidence="3">BPM/SPOP BACK domain-containing protein</fullName>
    </recommendedName>
</protein>
<dbReference type="Proteomes" id="UP000015105">
    <property type="component" value="Chromosome 7D"/>
</dbReference>
<dbReference type="Gene3D" id="3.30.710.10">
    <property type="entry name" value="Potassium Channel Kv1.1, Chain A"/>
    <property type="match status" value="1"/>
</dbReference>
<dbReference type="EnsemblPlants" id="AET7Gv20627000.1">
    <property type="protein sequence ID" value="AET7Gv20627000.1"/>
    <property type="gene ID" value="AET7Gv20627000"/>
</dbReference>
<dbReference type="Pfam" id="PF24570">
    <property type="entry name" value="BACK_BPM_SPOP"/>
    <property type="match status" value="1"/>
</dbReference>
<dbReference type="InterPro" id="IPR011333">
    <property type="entry name" value="SKP1/BTB/POZ_sf"/>
</dbReference>
<reference evidence="4" key="4">
    <citation type="submission" date="2019-03" db="UniProtKB">
        <authorList>
            <consortium name="EnsemblPlants"/>
        </authorList>
    </citation>
    <scope>IDENTIFICATION</scope>
</reference>
<feature type="domain" description="BPM/SPOP BACK" evidence="3">
    <location>
        <begin position="33"/>
        <end position="85"/>
    </location>
</feature>
<reference evidence="5" key="2">
    <citation type="journal article" date="2017" name="Nat. Plants">
        <title>The Aegilops tauschii genome reveals multiple impacts of transposons.</title>
        <authorList>
            <person name="Zhao G."/>
            <person name="Zou C."/>
            <person name="Li K."/>
            <person name="Wang K."/>
            <person name="Li T."/>
            <person name="Gao L."/>
            <person name="Zhang X."/>
            <person name="Wang H."/>
            <person name="Yang Z."/>
            <person name="Liu X."/>
            <person name="Jiang W."/>
            <person name="Mao L."/>
            <person name="Kong X."/>
            <person name="Jiao Y."/>
            <person name="Jia J."/>
        </authorList>
    </citation>
    <scope>NUCLEOTIDE SEQUENCE [LARGE SCALE GENOMIC DNA]</scope>
    <source>
        <strain evidence="5">cv. AL8/78</strain>
    </source>
</reference>
<evidence type="ECO:0000313" key="4">
    <source>
        <dbReference type="EnsemblPlants" id="AET7Gv20627000.2"/>
    </source>
</evidence>
<dbReference type="InterPro" id="IPR056423">
    <property type="entry name" value="BACK_BPM_SPOP"/>
</dbReference>
<reference evidence="5" key="1">
    <citation type="journal article" date="2014" name="Science">
        <title>Ancient hybridizations among the ancestral genomes of bread wheat.</title>
        <authorList>
            <consortium name="International Wheat Genome Sequencing Consortium,"/>
            <person name="Marcussen T."/>
            <person name="Sandve S.R."/>
            <person name="Heier L."/>
            <person name="Spannagl M."/>
            <person name="Pfeifer M."/>
            <person name="Jakobsen K.S."/>
            <person name="Wulff B.B."/>
            <person name="Steuernagel B."/>
            <person name="Mayer K.F."/>
            <person name="Olsen O.A."/>
        </authorList>
    </citation>
    <scope>NUCLEOTIDE SEQUENCE [LARGE SCALE GENOMIC DNA]</scope>
    <source>
        <strain evidence="5">cv. AL8/78</strain>
    </source>
</reference>
<dbReference type="PANTHER" id="PTHR26379">
    <property type="entry name" value="BTB/POZ AND MATH DOMAIN-CONTAINING PROTEIN 1"/>
    <property type="match status" value="1"/>
</dbReference>
<accession>A0A453RLG9</accession>
<name>A0A453RLG9_AEGTS</name>